<name>A0ABY1PPT1_9BACT</name>
<sequence length="271" mass="30286">MIKITFEEPTTRIWKLWRTACKKATDEIVAAVANGHSPEVKDVYRRKSIKKGVFFSKTGPFSGKCAYCECYITDFQHGDVEHYRPKKGVTDEDDIPIKRVAGDGSQVEHPGYYWLAYDWQNLLPSCIACNQATKVDDTKIGKHNRFPVTGTHAFDQSSIGSEKPLLLNPLVDAPEDHLEIDTATGLMVEKSDRGKMSIQIFGLNLRDRLPETRLKAIGQVKVAIDKILHNPSLRDEATAELKAIVDGETEYAFAARAYLAEISPSLAPYIS</sequence>
<dbReference type="Gene3D" id="1.10.30.50">
    <property type="match status" value="1"/>
</dbReference>
<gene>
    <name evidence="1" type="ORF">SAMN06265222_101648</name>
</gene>
<evidence type="ECO:0000313" key="1">
    <source>
        <dbReference type="EMBL" id="SMP41751.1"/>
    </source>
</evidence>
<dbReference type="EMBL" id="FXUG01000001">
    <property type="protein sequence ID" value="SMP41751.1"/>
    <property type="molecule type" value="Genomic_DNA"/>
</dbReference>
<dbReference type="RefSeq" id="WP_283430853.1">
    <property type="nucleotide sequence ID" value="NZ_FXUG01000001.1"/>
</dbReference>
<evidence type="ECO:0000313" key="2">
    <source>
        <dbReference type="Proteomes" id="UP001158067"/>
    </source>
</evidence>
<dbReference type="Proteomes" id="UP001158067">
    <property type="component" value="Unassembled WGS sequence"/>
</dbReference>
<accession>A0ABY1PPT1</accession>
<keyword evidence="2" id="KW-1185">Reference proteome</keyword>
<evidence type="ECO:0008006" key="3">
    <source>
        <dbReference type="Google" id="ProtNLM"/>
    </source>
</evidence>
<comment type="caution">
    <text evidence="1">The sequence shown here is derived from an EMBL/GenBank/DDBJ whole genome shotgun (WGS) entry which is preliminary data.</text>
</comment>
<organism evidence="1 2">
    <name type="scientific">Neorhodopirellula lusitana</name>
    <dbReference type="NCBI Taxonomy" id="445327"/>
    <lineage>
        <taxon>Bacteria</taxon>
        <taxon>Pseudomonadati</taxon>
        <taxon>Planctomycetota</taxon>
        <taxon>Planctomycetia</taxon>
        <taxon>Pirellulales</taxon>
        <taxon>Pirellulaceae</taxon>
        <taxon>Neorhodopirellula</taxon>
    </lineage>
</organism>
<protein>
    <recommendedName>
        <fullName evidence="3">TIGR02646 family protein</fullName>
    </recommendedName>
</protein>
<reference evidence="1 2" key="1">
    <citation type="submission" date="2017-05" db="EMBL/GenBank/DDBJ databases">
        <authorList>
            <person name="Varghese N."/>
            <person name="Submissions S."/>
        </authorList>
    </citation>
    <scope>NUCLEOTIDE SEQUENCE [LARGE SCALE GENOMIC DNA]</scope>
    <source>
        <strain evidence="1 2">DSM 25457</strain>
    </source>
</reference>
<proteinExistence type="predicted"/>